<gene>
    <name evidence="2" type="ORF">RirG_264810</name>
</gene>
<dbReference type="InterPro" id="IPR011990">
    <property type="entry name" value="TPR-like_helical_dom_sf"/>
</dbReference>
<proteinExistence type="inferred from homology"/>
<name>A0A015JVE3_RHIIW</name>
<dbReference type="Proteomes" id="UP000022910">
    <property type="component" value="Unassembled WGS sequence"/>
</dbReference>
<accession>A0A015JVE3</accession>
<dbReference type="OrthoDB" id="272077at2759"/>
<dbReference type="PANTHER" id="PTHR11102">
    <property type="entry name" value="SEL-1-LIKE PROTEIN"/>
    <property type="match status" value="1"/>
</dbReference>
<keyword evidence="3" id="KW-1185">Reference proteome</keyword>
<dbReference type="Pfam" id="PF08238">
    <property type="entry name" value="Sel1"/>
    <property type="match status" value="7"/>
</dbReference>
<organism evidence="2 3">
    <name type="scientific">Rhizophagus irregularis (strain DAOM 197198w)</name>
    <name type="common">Glomus intraradices</name>
    <dbReference type="NCBI Taxonomy" id="1432141"/>
    <lineage>
        <taxon>Eukaryota</taxon>
        <taxon>Fungi</taxon>
        <taxon>Fungi incertae sedis</taxon>
        <taxon>Mucoromycota</taxon>
        <taxon>Glomeromycotina</taxon>
        <taxon>Glomeromycetes</taxon>
        <taxon>Glomerales</taxon>
        <taxon>Glomeraceae</taxon>
        <taxon>Rhizophagus</taxon>
    </lineage>
</organism>
<dbReference type="EMBL" id="JEMT01029725">
    <property type="protein sequence ID" value="EXX51071.1"/>
    <property type="molecule type" value="Genomic_DNA"/>
</dbReference>
<dbReference type="PANTHER" id="PTHR11102:SF160">
    <property type="entry name" value="ERAD-ASSOCIATED E3 UBIQUITIN-PROTEIN LIGASE COMPONENT HRD3"/>
    <property type="match status" value="1"/>
</dbReference>
<dbReference type="STRING" id="1432141.A0A015JVE3"/>
<comment type="caution">
    <text evidence="2">The sequence shown here is derived from an EMBL/GenBank/DDBJ whole genome shotgun (WGS) entry which is preliminary data.</text>
</comment>
<protein>
    <submittedName>
        <fullName evidence="2">Skt5p</fullName>
    </submittedName>
</protein>
<dbReference type="InterPro" id="IPR050767">
    <property type="entry name" value="Sel1_AlgK"/>
</dbReference>
<reference evidence="2 3" key="1">
    <citation type="submission" date="2014-02" db="EMBL/GenBank/DDBJ databases">
        <title>Single nucleus genome sequencing reveals high similarity among nuclei of an endomycorrhizal fungus.</title>
        <authorList>
            <person name="Lin K."/>
            <person name="Geurts R."/>
            <person name="Zhang Z."/>
            <person name="Limpens E."/>
            <person name="Saunders D.G."/>
            <person name="Mu D."/>
            <person name="Pang E."/>
            <person name="Cao H."/>
            <person name="Cha H."/>
            <person name="Lin T."/>
            <person name="Zhou Q."/>
            <person name="Shang Y."/>
            <person name="Li Y."/>
            <person name="Ivanov S."/>
            <person name="Sharma T."/>
            <person name="Velzen R.V."/>
            <person name="Ruijter N.D."/>
            <person name="Aanen D.K."/>
            <person name="Win J."/>
            <person name="Kamoun S."/>
            <person name="Bisseling T."/>
            <person name="Huang S."/>
        </authorList>
    </citation>
    <scope>NUCLEOTIDE SEQUENCE [LARGE SCALE GENOMIC DNA]</scope>
    <source>
        <strain evidence="3">DAOM197198w</strain>
    </source>
</reference>
<dbReference type="InterPro" id="IPR006597">
    <property type="entry name" value="Sel1-like"/>
</dbReference>
<sequence>MMKNHEKSDLYFSSIIGFFYNYDLGIDDVNNNDNNNDMASYYYNIAIENGYKLTELDFDLNRNYENYYFQLENVIIGKYLLLFFYYKDHFIKLFNQNGNVPRILSRIRSSHNHLEYDEIIQNVENHIKLNMEYNLEEIHFLLLCIKFGLKDEKELNNLFNYYKYLEEKGNVLAQMNLAYCYLSGIETKIDIRMVFNLYFKSAMSGNSIAQNYLGYYYKNGIGINKDEKEAFKWYLKSAEGGNHNAQINLGICYRRGIGINEDKKKAFDWYLKSAGGGNRDAQNEIGNCYYFGKGVGKDYGKAFKWYLKSTNDHDQQNIRNDLESCQKNVISNNKNYQYRYEEKINCEEKSIFELHLKSAEEGDSNSQIELGKCYFFGKGVDKNHNKAFEWYLKSANKGNHIAENELGKLYYFIDKNFDKTFEWYMKSAEGGNSDGQYNLGFCYHCGIGCKKNIEKAGYWYKKASDNGSLNAKNVLDNSSLFLFMKKSSSSVI</sequence>
<dbReference type="AlphaFoldDB" id="A0A015JVE3"/>
<dbReference type="SUPFAM" id="SSF81901">
    <property type="entry name" value="HCP-like"/>
    <property type="match status" value="2"/>
</dbReference>
<comment type="similarity">
    <text evidence="1">Belongs to the sel-1 family.</text>
</comment>
<evidence type="ECO:0000313" key="3">
    <source>
        <dbReference type="Proteomes" id="UP000022910"/>
    </source>
</evidence>
<evidence type="ECO:0000256" key="1">
    <source>
        <dbReference type="ARBA" id="ARBA00038101"/>
    </source>
</evidence>
<dbReference type="SMART" id="SM00671">
    <property type="entry name" value="SEL1"/>
    <property type="match status" value="7"/>
</dbReference>
<dbReference type="HOGENOM" id="CLU_000288_36_14_1"/>
<evidence type="ECO:0000313" key="2">
    <source>
        <dbReference type="EMBL" id="EXX51071.1"/>
    </source>
</evidence>
<dbReference type="Gene3D" id="1.25.40.10">
    <property type="entry name" value="Tetratricopeptide repeat domain"/>
    <property type="match status" value="2"/>
</dbReference>